<protein>
    <submittedName>
        <fullName evidence="3">DUF3899 domain-containing protein</fullName>
    </submittedName>
</protein>
<reference evidence="3" key="1">
    <citation type="journal article" date="2021" name="PeerJ">
        <title>Extensive microbial diversity within the chicken gut microbiome revealed by metagenomics and culture.</title>
        <authorList>
            <person name="Gilroy R."/>
            <person name="Ravi A."/>
            <person name="Getino M."/>
            <person name="Pursley I."/>
            <person name="Horton D.L."/>
            <person name="Alikhan N.F."/>
            <person name="Baker D."/>
            <person name="Gharbi K."/>
            <person name="Hall N."/>
            <person name="Watson M."/>
            <person name="Adriaenssens E.M."/>
            <person name="Foster-Nyarko E."/>
            <person name="Jarju S."/>
            <person name="Secka A."/>
            <person name="Antonio M."/>
            <person name="Oren A."/>
            <person name="Chaudhuri R.R."/>
            <person name="La Ragione R."/>
            <person name="Hildebrand F."/>
            <person name="Pallen M.J."/>
        </authorList>
    </citation>
    <scope>NUCLEOTIDE SEQUENCE</scope>
    <source>
        <strain evidence="3">CHK171-7178</strain>
    </source>
</reference>
<dbReference type="Proteomes" id="UP000698173">
    <property type="component" value="Unassembled WGS sequence"/>
</dbReference>
<reference evidence="3" key="2">
    <citation type="submission" date="2021-09" db="EMBL/GenBank/DDBJ databases">
        <authorList>
            <person name="Gilroy R."/>
        </authorList>
    </citation>
    <scope>NUCLEOTIDE SEQUENCE</scope>
    <source>
        <strain evidence="3">CHK171-7178</strain>
    </source>
</reference>
<dbReference type="InterPro" id="IPR025007">
    <property type="entry name" value="DUF3899"/>
</dbReference>
<dbReference type="EMBL" id="DYWT01000187">
    <property type="protein sequence ID" value="HJF32359.1"/>
    <property type="molecule type" value="Genomic_DNA"/>
</dbReference>
<keyword evidence="1" id="KW-1133">Transmembrane helix</keyword>
<keyword evidence="1" id="KW-0812">Transmembrane</keyword>
<evidence type="ECO:0000256" key="1">
    <source>
        <dbReference type="SAM" id="Phobius"/>
    </source>
</evidence>
<proteinExistence type="predicted"/>
<accession>A0A921G0I2</accession>
<sequence length="125" mass="14194">MKKKSFILSFCSTFFLILFSTAFFAPKYIVVLLDLLFYIGIIMLLIGSVLLIIQDGFFTRFINNSRRFYSTLSKREQVIQEVEGKNGGNPSYSKKFPLLTYILPLGAFCFSLSVIGSIITVHLGR</sequence>
<feature type="transmembrane region" description="Helical" evidence="1">
    <location>
        <begin position="98"/>
        <end position="123"/>
    </location>
</feature>
<dbReference type="AlphaFoldDB" id="A0A921G0I2"/>
<keyword evidence="1" id="KW-0472">Membrane</keyword>
<evidence type="ECO:0000313" key="3">
    <source>
        <dbReference type="EMBL" id="HJF32359.1"/>
    </source>
</evidence>
<name>A0A921G0I2_SPOPS</name>
<evidence type="ECO:0000313" key="4">
    <source>
        <dbReference type="Proteomes" id="UP000698173"/>
    </source>
</evidence>
<dbReference type="Pfam" id="PF13038">
    <property type="entry name" value="DUF3899"/>
    <property type="match status" value="1"/>
</dbReference>
<feature type="transmembrane region" description="Helical" evidence="1">
    <location>
        <begin position="35"/>
        <end position="58"/>
    </location>
</feature>
<evidence type="ECO:0000259" key="2">
    <source>
        <dbReference type="Pfam" id="PF13038"/>
    </source>
</evidence>
<comment type="caution">
    <text evidence="3">The sequence shown here is derived from an EMBL/GenBank/DDBJ whole genome shotgun (WGS) entry which is preliminary data.</text>
</comment>
<organism evidence="3 4">
    <name type="scientific">Sporosarcina psychrophila</name>
    <name type="common">Bacillus psychrophilus</name>
    <dbReference type="NCBI Taxonomy" id="1476"/>
    <lineage>
        <taxon>Bacteria</taxon>
        <taxon>Bacillati</taxon>
        <taxon>Bacillota</taxon>
        <taxon>Bacilli</taxon>
        <taxon>Bacillales</taxon>
        <taxon>Caryophanaceae</taxon>
        <taxon>Sporosarcina</taxon>
    </lineage>
</organism>
<feature type="domain" description="DUF3899" evidence="2">
    <location>
        <begin position="34"/>
        <end position="116"/>
    </location>
</feature>
<gene>
    <name evidence="3" type="ORF">K8V56_11380</name>
</gene>